<feature type="domain" description="Ketoreductase" evidence="12">
    <location>
        <begin position="7"/>
        <end position="187"/>
    </location>
</feature>
<dbReference type="GO" id="GO:0006666">
    <property type="term" value="P:3-keto-sphinganine metabolic process"/>
    <property type="evidence" value="ECO:0007669"/>
    <property type="project" value="InterPro"/>
</dbReference>
<dbReference type="AlphaFoldDB" id="I4B8J7"/>
<dbReference type="SMART" id="SM00822">
    <property type="entry name" value="PKS_KR"/>
    <property type="match status" value="1"/>
</dbReference>
<evidence type="ECO:0000256" key="4">
    <source>
        <dbReference type="ARBA" id="ARBA00022741"/>
    </source>
</evidence>
<comment type="similarity">
    <text evidence="11">Belongs to the short-chain dehydrogenases/reductases (SDR) family.</text>
</comment>
<dbReference type="OrthoDB" id="9775296at2"/>
<dbReference type="KEGG" id="tpx:Turpa_2965"/>
<dbReference type="EC" id="1.1.1.102" evidence="10"/>
<accession>I4B8J7</accession>
<keyword evidence="4" id="KW-0547">Nucleotide-binding</keyword>
<evidence type="ECO:0000256" key="3">
    <source>
        <dbReference type="ARBA" id="ARBA00004991"/>
    </source>
</evidence>
<evidence type="ECO:0000259" key="12">
    <source>
        <dbReference type="SMART" id="SM00822"/>
    </source>
</evidence>
<dbReference type="InterPro" id="IPR036291">
    <property type="entry name" value="NAD(P)-bd_dom_sf"/>
</dbReference>
<evidence type="ECO:0000313" key="13">
    <source>
        <dbReference type="EMBL" id="AFM13604.1"/>
    </source>
</evidence>
<organism evidence="13 14">
    <name type="scientific">Turneriella parva (strain ATCC BAA-1111 / DSM 21527 / NCTC 11395 / H)</name>
    <name type="common">Leptospira parva</name>
    <dbReference type="NCBI Taxonomy" id="869212"/>
    <lineage>
        <taxon>Bacteria</taxon>
        <taxon>Pseudomonadati</taxon>
        <taxon>Spirochaetota</taxon>
        <taxon>Spirochaetia</taxon>
        <taxon>Leptospirales</taxon>
        <taxon>Leptospiraceae</taxon>
        <taxon>Turneriella</taxon>
    </lineage>
</organism>
<evidence type="ECO:0000256" key="7">
    <source>
        <dbReference type="ARBA" id="ARBA00022919"/>
    </source>
</evidence>
<dbReference type="GO" id="GO:0030148">
    <property type="term" value="P:sphingolipid biosynthetic process"/>
    <property type="evidence" value="ECO:0007669"/>
    <property type="project" value="InterPro"/>
</dbReference>
<dbReference type="CDD" id="cd08939">
    <property type="entry name" value="KDSR-like_SDR_c"/>
    <property type="match status" value="1"/>
</dbReference>
<keyword evidence="9" id="KW-0443">Lipid metabolism</keyword>
<dbReference type="InterPro" id="IPR020904">
    <property type="entry name" value="Sc_DH/Rdtase_CS"/>
</dbReference>
<dbReference type="PANTHER" id="PTHR43550:SF3">
    <property type="entry name" value="3-KETODIHYDROSPHINGOSINE REDUCTASE"/>
    <property type="match status" value="1"/>
</dbReference>
<dbReference type="PRINTS" id="PR00081">
    <property type="entry name" value="GDHRDH"/>
</dbReference>
<keyword evidence="5" id="KW-0256">Endoplasmic reticulum</keyword>
<dbReference type="STRING" id="869212.Turpa_2965"/>
<protein>
    <recommendedName>
        <fullName evidence="10">3-dehydrosphinganine reductase</fullName>
        <ecNumber evidence="10">1.1.1.102</ecNumber>
    </recommendedName>
</protein>
<evidence type="ECO:0000256" key="8">
    <source>
        <dbReference type="ARBA" id="ARBA00023002"/>
    </source>
</evidence>
<evidence type="ECO:0000256" key="2">
    <source>
        <dbReference type="ARBA" id="ARBA00004760"/>
    </source>
</evidence>
<evidence type="ECO:0000256" key="10">
    <source>
        <dbReference type="ARBA" id="ARBA00026112"/>
    </source>
</evidence>
<dbReference type="GO" id="GO:0000166">
    <property type="term" value="F:nucleotide binding"/>
    <property type="evidence" value="ECO:0007669"/>
    <property type="project" value="UniProtKB-KW"/>
</dbReference>
<proteinExistence type="inferred from homology"/>
<dbReference type="InterPro" id="IPR057326">
    <property type="entry name" value="KR_dom"/>
</dbReference>
<reference evidence="13 14" key="1">
    <citation type="submission" date="2012-06" db="EMBL/GenBank/DDBJ databases">
        <title>The complete chromosome of genome of Turneriella parva DSM 21527.</title>
        <authorList>
            <consortium name="US DOE Joint Genome Institute (JGI-PGF)"/>
            <person name="Lucas S."/>
            <person name="Han J."/>
            <person name="Lapidus A."/>
            <person name="Bruce D."/>
            <person name="Goodwin L."/>
            <person name="Pitluck S."/>
            <person name="Peters L."/>
            <person name="Kyrpides N."/>
            <person name="Mavromatis K."/>
            <person name="Ivanova N."/>
            <person name="Mikhailova N."/>
            <person name="Chertkov O."/>
            <person name="Detter J.C."/>
            <person name="Tapia R."/>
            <person name="Han C."/>
            <person name="Land M."/>
            <person name="Hauser L."/>
            <person name="Markowitz V."/>
            <person name="Cheng J.-F."/>
            <person name="Hugenholtz P."/>
            <person name="Woyke T."/>
            <person name="Wu D."/>
            <person name="Gronow S."/>
            <person name="Wellnitz S."/>
            <person name="Brambilla E."/>
            <person name="Klenk H.-P."/>
            <person name="Eisen J.A."/>
        </authorList>
    </citation>
    <scope>NUCLEOTIDE SEQUENCE [LARGE SCALE GENOMIC DNA]</scope>
    <source>
        <strain evidence="14">ATCC BAA-1111 / DSM 21527 / NCTC 11395 / H</strain>
    </source>
</reference>
<keyword evidence="14" id="KW-1185">Reference proteome</keyword>
<dbReference type="PANTHER" id="PTHR43550">
    <property type="entry name" value="3-KETODIHYDROSPHINGOSINE REDUCTASE"/>
    <property type="match status" value="1"/>
</dbReference>
<dbReference type="HOGENOM" id="CLU_010194_2_1_12"/>
<keyword evidence="6" id="KW-0521">NADP</keyword>
<dbReference type="Pfam" id="PF00106">
    <property type="entry name" value="adh_short"/>
    <property type="match status" value="1"/>
</dbReference>
<dbReference type="InterPro" id="IPR045022">
    <property type="entry name" value="KDSR-like"/>
</dbReference>
<dbReference type="GO" id="GO:0016020">
    <property type="term" value="C:membrane"/>
    <property type="evidence" value="ECO:0007669"/>
    <property type="project" value="GOC"/>
</dbReference>
<evidence type="ECO:0000256" key="6">
    <source>
        <dbReference type="ARBA" id="ARBA00022857"/>
    </source>
</evidence>
<name>I4B8J7_TURPD</name>
<dbReference type="GO" id="GO:0047560">
    <property type="term" value="F:3-dehydrosphinganine reductase activity"/>
    <property type="evidence" value="ECO:0007669"/>
    <property type="project" value="UniProtKB-EC"/>
</dbReference>
<evidence type="ECO:0000313" key="14">
    <source>
        <dbReference type="Proteomes" id="UP000006048"/>
    </source>
</evidence>
<evidence type="ECO:0000256" key="1">
    <source>
        <dbReference type="ARBA" id="ARBA00004240"/>
    </source>
</evidence>
<evidence type="ECO:0000256" key="9">
    <source>
        <dbReference type="ARBA" id="ARBA00023098"/>
    </source>
</evidence>
<dbReference type="SUPFAM" id="SSF51735">
    <property type="entry name" value="NAD(P)-binding Rossmann-fold domains"/>
    <property type="match status" value="1"/>
</dbReference>
<evidence type="ECO:0000256" key="11">
    <source>
        <dbReference type="RuleBase" id="RU000363"/>
    </source>
</evidence>
<dbReference type="InterPro" id="IPR002347">
    <property type="entry name" value="SDR_fam"/>
</dbReference>
<sequence length="271" mass="29319">MKHRLGGVYAITGASKGIGRAFAHALAPKASALVLLARDAKALKAVSAELTKLNPKLSVETYSVDLSDPKAIKKTTDAIRKAHRTINGIVNNAGYARPGYFHELPADEFEKAMRVDYLGAVHVTRALHDLVPKGGLITFTSSVVGYMGVFGYSSYAGAKFALIGFAETLRQELAAREIQVSVLCPPDTETPGYAIENQTKPVETQALSAGAKLMTAEAVAQKFVNGIERGKFLINCNFDSALIYRLKSIWPSLVHRIMLGMIKKAQKKKLS</sequence>
<evidence type="ECO:0000256" key="5">
    <source>
        <dbReference type="ARBA" id="ARBA00022824"/>
    </source>
</evidence>
<comment type="pathway">
    <text evidence="3">Sphingolipid metabolism.</text>
</comment>
<keyword evidence="7" id="KW-0746">Sphingolipid metabolism</keyword>
<dbReference type="Gene3D" id="3.40.50.720">
    <property type="entry name" value="NAD(P)-binding Rossmann-like Domain"/>
    <property type="match status" value="1"/>
</dbReference>
<dbReference type="PROSITE" id="PS00061">
    <property type="entry name" value="ADH_SHORT"/>
    <property type="match status" value="1"/>
</dbReference>
<dbReference type="PRINTS" id="PR00080">
    <property type="entry name" value="SDRFAMILY"/>
</dbReference>
<dbReference type="RefSeq" id="WP_014804105.1">
    <property type="nucleotide sequence ID" value="NC_018020.1"/>
</dbReference>
<dbReference type="EMBL" id="CP002959">
    <property type="protein sequence ID" value="AFM13604.1"/>
    <property type="molecule type" value="Genomic_DNA"/>
</dbReference>
<dbReference type="Proteomes" id="UP000006048">
    <property type="component" value="Chromosome"/>
</dbReference>
<comment type="subcellular location">
    <subcellularLocation>
        <location evidence="1">Endoplasmic reticulum</location>
    </subcellularLocation>
</comment>
<comment type="pathway">
    <text evidence="2">Lipid metabolism; sphingolipid metabolism.</text>
</comment>
<keyword evidence="8" id="KW-0560">Oxidoreductase</keyword>
<gene>
    <name evidence="13" type="ordered locus">Turpa_2965</name>
</gene>